<keyword evidence="2" id="KW-1185">Reference proteome</keyword>
<sequence>MAAGAHIPKELLAMMARGVSVIVGSRDAQLRPSIMRAVGSRIESDGQQVTVYLARRQSRQLLEDLAASGQIAAVFSEPSTHRSVQLKASRVEMRPATAEDEPVLAAYLRPMEAEIASVGFPAHVARTMLAHQLEDVVAVRFTPEQAFEQTPGPRAGAALGGQE</sequence>
<reference evidence="1" key="2">
    <citation type="submission" date="2021-01" db="EMBL/GenBank/DDBJ databases">
        <authorList>
            <person name="Kang M."/>
        </authorList>
    </citation>
    <scope>NUCLEOTIDE SEQUENCE</scope>
    <source>
        <strain evidence="1">KACC 17527</strain>
    </source>
</reference>
<proteinExistence type="predicted"/>
<dbReference type="Proteomes" id="UP000630528">
    <property type="component" value="Unassembled WGS sequence"/>
</dbReference>
<dbReference type="SUPFAM" id="SSF50475">
    <property type="entry name" value="FMN-binding split barrel"/>
    <property type="match status" value="1"/>
</dbReference>
<protein>
    <submittedName>
        <fullName evidence="1">Uncharacterized protein</fullName>
    </submittedName>
</protein>
<dbReference type="Gene3D" id="2.30.110.10">
    <property type="entry name" value="Electron Transport, Fmn-binding Protein, Chain A"/>
    <property type="match status" value="1"/>
</dbReference>
<dbReference type="InterPro" id="IPR012349">
    <property type="entry name" value="Split_barrel_FMN-bd"/>
</dbReference>
<organism evidence="1 2">
    <name type="scientific">Ramlibacter ginsenosidimutans</name>
    <dbReference type="NCBI Taxonomy" id="502333"/>
    <lineage>
        <taxon>Bacteria</taxon>
        <taxon>Pseudomonadati</taxon>
        <taxon>Pseudomonadota</taxon>
        <taxon>Betaproteobacteria</taxon>
        <taxon>Burkholderiales</taxon>
        <taxon>Comamonadaceae</taxon>
        <taxon>Ramlibacter</taxon>
    </lineage>
</organism>
<evidence type="ECO:0000313" key="1">
    <source>
        <dbReference type="EMBL" id="MBK6005252.1"/>
    </source>
</evidence>
<dbReference type="AlphaFoldDB" id="A0A934WLM4"/>
<evidence type="ECO:0000313" key="2">
    <source>
        <dbReference type="Proteomes" id="UP000630528"/>
    </source>
</evidence>
<accession>A0A934WLM4</accession>
<name>A0A934WLM4_9BURK</name>
<gene>
    <name evidence="1" type="ORF">JJB11_04035</name>
</gene>
<comment type="caution">
    <text evidence="1">The sequence shown here is derived from an EMBL/GenBank/DDBJ whole genome shotgun (WGS) entry which is preliminary data.</text>
</comment>
<reference evidence="1" key="1">
    <citation type="journal article" date="2012" name="J. Microbiol. Biotechnol.">
        <title>Ramlibacter ginsenosidimutans sp. nov., with ginsenoside-converting activity.</title>
        <authorList>
            <person name="Wang L."/>
            <person name="An D.S."/>
            <person name="Kim S.G."/>
            <person name="Jin F.X."/>
            <person name="Kim S.C."/>
            <person name="Lee S.T."/>
            <person name="Im W.T."/>
        </authorList>
    </citation>
    <scope>NUCLEOTIDE SEQUENCE</scope>
    <source>
        <strain evidence="1">KACC 17527</strain>
    </source>
</reference>
<dbReference type="EMBL" id="JAEPWM010000001">
    <property type="protein sequence ID" value="MBK6005252.1"/>
    <property type="molecule type" value="Genomic_DNA"/>
</dbReference>
<dbReference type="RefSeq" id="WP_201166599.1">
    <property type="nucleotide sequence ID" value="NZ_JAEPWM010000001.1"/>
</dbReference>